<dbReference type="InterPro" id="IPR004183">
    <property type="entry name" value="Xdiol_dOase_suB"/>
</dbReference>
<comment type="cofactor">
    <cofactor evidence="1">
        <name>Zn(2+)</name>
        <dbReference type="ChEBI" id="CHEBI:29105"/>
    </cofactor>
</comment>
<dbReference type="EMBL" id="BSOO01000004">
    <property type="protein sequence ID" value="GLR46903.1"/>
    <property type="molecule type" value="Genomic_DNA"/>
</dbReference>
<keyword evidence="4" id="KW-0862">Zinc</keyword>
<dbReference type="Gene3D" id="3.40.830.10">
    <property type="entry name" value="LigB-like"/>
    <property type="match status" value="1"/>
</dbReference>
<dbReference type="SUPFAM" id="SSF53213">
    <property type="entry name" value="LigB-like"/>
    <property type="match status" value="1"/>
</dbReference>
<accession>A0ABQ5Z2C0</accession>
<evidence type="ECO:0000256" key="3">
    <source>
        <dbReference type="ARBA" id="ARBA00022723"/>
    </source>
</evidence>
<keyword evidence="8" id="KW-1185">Reference proteome</keyword>
<keyword evidence="7" id="KW-0223">Dioxygenase</keyword>
<keyword evidence="5" id="KW-0560">Oxidoreductase</keyword>
<dbReference type="Pfam" id="PF02900">
    <property type="entry name" value="LigB"/>
    <property type="match status" value="1"/>
</dbReference>
<keyword evidence="3" id="KW-0479">Metal-binding</keyword>
<reference evidence="8" key="1">
    <citation type="journal article" date="2019" name="Int. J. Syst. Evol. Microbiol.">
        <title>The Global Catalogue of Microorganisms (GCM) 10K type strain sequencing project: providing services to taxonomists for standard genome sequencing and annotation.</title>
        <authorList>
            <consortium name="The Broad Institute Genomics Platform"/>
            <consortium name="The Broad Institute Genome Sequencing Center for Infectious Disease"/>
            <person name="Wu L."/>
            <person name="Ma J."/>
        </authorList>
    </citation>
    <scope>NUCLEOTIDE SEQUENCE [LARGE SCALE GENOMIC DNA]</scope>
    <source>
        <strain evidence="8">NBRC 102146</strain>
    </source>
</reference>
<sequence>MMASSTRMPALFIGHGSPMNTLEENDFTRAWGALGRALPRPRAVLCVSAHWYIGASAVTAMRSPRTIHDFYGFTRELNEFQYPAPGDPDIASEIVEAVKPTWVGLDNDQWGLDHGTWSVLAHLYPEADVPVLQLSINALKPMDYHLNLGAQLDALRDSGVMVVASGNVVHNLRMMQRHLPDGAFDWNERFDRAVEEQLAEDPGAILQLMDHGDYDKAVPTPDHFIPLLYLAGMARAGEGALNPLVHGFAMGSLSMTCYGLGVEAARTIEAEGAATVPDRVPADQSNI</sequence>
<evidence type="ECO:0000256" key="2">
    <source>
        <dbReference type="ARBA" id="ARBA00007581"/>
    </source>
</evidence>
<proteinExistence type="inferred from homology"/>
<evidence type="ECO:0000256" key="5">
    <source>
        <dbReference type="ARBA" id="ARBA00023002"/>
    </source>
</evidence>
<dbReference type="CDD" id="cd07363">
    <property type="entry name" value="45_DOPA_Dioxygenase"/>
    <property type="match status" value="1"/>
</dbReference>
<dbReference type="NCBIfam" id="NF007914">
    <property type="entry name" value="PRK10628.1"/>
    <property type="match status" value="1"/>
</dbReference>
<gene>
    <name evidence="7" type="ORF">GCM10007925_06140</name>
</gene>
<dbReference type="PANTHER" id="PTHR30096">
    <property type="entry name" value="4,5-DOPA DIOXYGENASE EXTRADIOL-LIKE PROTEIN"/>
    <property type="match status" value="1"/>
</dbReference>
<dbReference type="PIRSF" id="PIRSF006157">
    <property type="entry name" value="Doxgns_DODA"/>
    <property type="match status" value="1"/>
</dbReference>
<comment type="caution">
    <text evidence="7">The sequence shown here is derived from an EMBL/GenBank/DDBJ whole genome shotgun (WGS) entry which is preliminary data.</text>
</comment>
<evidence type="ECO:0000259" key="6">
    <source>
        <dbReference type="Pfam" id="PF02900"/>
    </source>
</evidence>
<name>A0ABQ5Z2C0_9SPHN</name>
<feature type="domain" description="Extradiol ring-cleavage dioxygenase class III enzyme subunit B" evidence="6">
    <location>
        <begin position="25"/>
        <end position="236"/>
    </location>
</feature>
<evidence type="ECO:0000313" key="7">
    <source>
        <dbReference type="EMBL" id="GLR46903.1"/>
    </source>
</evidence>
<dbReference type="GO" id="GO:0051213">
    <property type="term" value="F:dioxygenase activity"/>
    <property type="evidence" value="ECO:0007669"/>
    <property type="project" value="UniProtKB-KW"/>
</dbReference>
<evidence type="ECO:0000256" key="1">
    <source>
        <dbReference type="ARBA" id="ARBA00001947"/>
    </source>
</evidence>
<dbReference type="PANTHER" id="PTHR30096:SF0">
    <property type="entry name" value="4,5-DOPA DIOXYGENASE EXTRADIOL-LIKE PROTEIN"/>
    <property type="match status" value="1"/>
</dbReference>
<protein>
    <submittedName>
        <fullName evidence="7">Dioxygenase</fullName>
    </submittedName>
</protein>
<comment type="similarity">
    <text evidence="2">Belongs to the DODA-type extradiol aromatic ring-opening dioxygenase family.</text>
</comment>
<dbReference type="InterPro" id="IPR014436">
    <property type="entry name" value="Extradiol_dOase_DODA"/>
</dbReference>
<evidence type="ECO:0000256" key="4">
    <source>
        <dbReference type="ARBA" id="ARBA00022833"/>
    </source>
</evidence>
<organism evidence="7 8">
    <name type="scientific">Sphingomonas astaxanthinifaciens DSM 22298</name>
    <dbReference type="NCBI Taxonomy" id="1123267"/>
    <lineage>
        <taxon>Bacteria</taxon>
        <taxon>Pseudomonadati</taxon>
        <taxon>Pseudomonadota</taxon>
        <taxon>Alphaproteobacteria</taxon>
        <taxon>Sphingomonadales</taxon>
        <taxon>Sphingomonadaceae</taxon>
        <taxon>Sphingomonas</taxon>
    </lineage>
</organism>
<dbReference type="Proteomes" id="UP001156703">
    <property type="component" value="Unassembled WGS sequence"/>
</dbReference>
<evidence type="ECO:0000313" key="8">
    <source>
        <dbReference type="Proteomes" id="UP001156703"/>
    </source>
</evidence>